<dbReference type="InterPro" id="IPR012675">
    <property type="entry name" value="Beta-grasp_dom_sf"/>
</dbReference>
<dbReference type="GO" id="GO:0020037">
    <property type="term" value="F:heme binding"/>
    <property type="evidence" value="ECO:0007669"/>
    <property type="project" value="InterPro"/>
</dbReference>
<dbReference type="EMBL" id="SHKX01000013">
    <property type="protein sequence ID" value="RZU38443.1"/>
    <property type="molecule type" value="Genomic_DNA"/>
</dbReference>
<dbReference type="Pfam" id="PF01152">
    <property type="entry name" value="Bac_globin"/>
    <property type="match status" value="1"/>
</dbReference>
<protein>
    <submittedName>
        <fullName evidence="7">Ferredoxin</fullName>
    </submittedName>
</protein>
<dbReference type="Pfam" id="PF00111">
    <property type="entry name" value="Fer2"/>
    <property type="match status" value="1"/>
</dbReference>
<evidence type="ECO:0000259" key="6">
    <source>
        <dbReference type="PROSITE" id="PS51085"/>
    </source>
</evidence>
<accession>A0A4Q7YNJ7</accession>
<evidence type="ECO:0000256" key="3">
    <source>
        <dbReference type="ARBA" id="ARBA00022723"/>
    </source>
</evidence>
<dbReference type="InterPro" id="IPR001486">
    <property type="entry name" value="Hemoglobin_trunc"/>
</dbReference>
<name>A0A4Q7YNJ7_9GAMM</name>
<dbReference type="GO" id="GO:0051536">
    <property type="term" value="F:iron-sulfur cluster binding"/>
    <property type="evidence" value="ECO:0007669"/>
    <property type="project" value="InterPro"/>
</dbReference>
<evidence type="ECO:0000256" key="4">
    <source>
        <dbReference type="ARBA" id="ARBA00023004"/>
    </source>
</evidence>
<dbReference type="CDD" id="cd00207">
    <property type="entry name" value="fer2"/>
    <property type="match status" value="1"/>
</dbReference>
<comment type="caution">
    <text evidence="7">The sequence shown here is derived from an EMBL/GenBank/DDBJ whole genome shotgun (WGS) entry which is preliminary data.</text>
</comment>
<keyword evidence="2 5" id="KW-0349">Heme</keyword>
<dbReference type="SUPFAM" id="SSF54292">
    <property type="entry name" value="2Fe-2S ferredoxin-like"/>
    <property type="match status" value="1"/>
</dbReference>
<dbReference type="Gene3D" id="1.10.490.10">
    <property type="entry name" value="Globins"/>
    <property type="match status" value="1"/>
</dbReference>
<dbReference type="InterPro" id="IPR009050">
    <property type="entry name" value="Globin-like_sf"/>
</dbReference>
<evidence type="ECO:0000313" key="7">
    <source>
        <dbReference type="EMBL" id="RZU38443.1"/>
    </source>
</evidence>
<dbReference type="SUPFAM" id="SSF46458">
    <property type="entry name" value="Globin-like"/>
    <property type="match status" value="1"/>
</dbReference>
<gene>
    <name evidence="7" type="ORF">EV700_2375</name>
</gene>
<dbReference type="Proteomes" id="UP000292423">
    <property type="component" value="Unassembled WGS sequence"/>
</dbReference>
<dbReference type="CDD" id="cd00454">
    <property type="entry name" value="TrHb1_N"/>
    <property type="match status" value="1"/>
</dbReference>
<evidence type="ECO:0000256" key="2">
    <source>
        <dbReference type="ARBA" id="ARBA00022617"/>
    </source>
</evidence>
<keyword evidence="4 5" id="KW-0408">Iron</keyword>
<keyword evidence="8" id="KW-1185">Reference proteome</keyword>
<sequence>MCSDKNSRVLHYQGHAVVCRDHETALDALLRAGAPIPFSCKSGICHRCMVRCIDGDVPEAARRKLPEHQQARGCLLACQCRPTGPMLLAPLSAEDSVTRCRLEAMNYSGDNRWQLVFDPFTRLTYRPGQLAKLMSERLDGECTALFISAPEDETLVTVELEDSTRLPEWLRATPREGLEFCLRGPLPVEPAEPVTPLPPEPGLWDELGGDSMVRAVLTTFYTKVYADPELRPFFERVTIDRIIGKQFAFLKESIQDQPVFLGEQPRNSHNWMVITDVLFDHRQNLMLQAMREHGIPDDLIARWSRYEEQFRPDIVKYKPWLKRVGDLLVDTEQYETCLLEEATVCDYCGDEIAANTMVRYHKRIGRLGCEACTASAAADGAP</sequence>
<dbReference type="InterPro" id="IPR001041">
    <property type="entry name" value="2Fe-2S_ferredoxin-type"/>
</dbReference>
<keyword evidence="3 5" id="KW-0479">Metal-binding</keyword>
<evidence type="ECO:0000256" key="1">
    <source>
        <dbReference type="ARBA" id="ARBA00022448"/>
    </source>
</evidence>
<dbReference type="InterPro" id="IPR012292">
    <property type="entry name" value="Globin/Proto"/>
</dbReference>
<keyword evidence="1" id="KW-0813">Transport</keyword>
<feature type="binding site" description="distal binding residue" evidence="5">
    <location>
        <position position="269"/>
    </location>
    <ligand>
        <name>heme</name>
        <dbReference type="ChEBI" id="CHEBI:30413"/>
    </ligand>
    <ligandPart>
        <name>Fe</name>
        <dbReference type="ChEBI" id="CHEBI:18248"/>
    </ligandPart>
</feature>
<dbReference type="PROSITE" id="PS51085">
    <property type="entry name" value="2FE2S_FER_2"/>
    <property type="match status" value="1"/>
</dbReference>
<proteinExistence type="predicted"/>
<dbReference type="AlphaFoldDB" id="A0A4Q7YNJ7"/>
<dbReference type="Gene3D" id="3.10.20.30">
    <property type="match status" value="1"/>
</dbReference>
<feature type="domain" description="2Fe-2S ferredoxin-type" evidence="6">
    <location>
        <begin position="7"/>
        <end position="94"/>
    </location>
</feature>
<evidence type="ECO:0000256" key="5">
    <source>
        <dbReference type="PIRSR" id="PIRSR601486-1"/>
    </source>
</evidence>
<dbReference type="GO" id="GO:0046872">
    <property type="term" value="F:metal ion binding"/>
    <property type="evidence" value="ECO:0007669"/>
    <property type="project" value="UniProtKB-KW"/>
</dbReference>
<dbReference type="InterPro" id="IPR036010">
    <property type="entry name" value="2Fe-2S_ferredoxin-like_sf"/>
</dbReference>
<dbReference type="GO" id="GO:0019825">
    <property type="term" value="F:oxygen binding"/>
    <property type="evidence" value="ECO:0007669"/>
    <property type="project" value="InterPro"/>
</dbReference>
<organism evidence="7 8">
    <name type="scientific">Fluviicoccus keumensis</name>
    <dbReference type="NCBI Taxonomy" id="1435465"/>
    <lineage>
        <taxon>Bacteria</taxon>
        <taxon>Pseudomonadati</taxon>
        <taxon>Pseudomonadota</taxon>
        <taxon>Gammaproteobacteria</taxon>
        <taxon>Moraxellales</taxon>
        <taxon>Moraxellaceae</taxon>
        <taxon>Fluviicoccus</taxon>
    </lineage>
</organism>
<evidence type="ECO:0000313" key="8">
    <source>
        <dbReference type="Proteomes" id="UP000292423"/>
    </source>
</evidence>
<reference evidence="7 8" key="1">
    <citation type="submission" date="2019-02" db="EMBL/GenBank/DDBJ databases">
        <title>Genomic Encyclopedia of Type Strains, Phase IV (KMG-IV): sequencing the most valuable type-strain genomes for metagenomic binning, comparative biology and taxonomic classification.</title>
        <authorList>
            <person name="Goeker M."/>
        </authorList>
    </citation>
    <scope>NUCLEOTIDE SEQUENCE [LARGE SCALE GENOMIC DNA]</scope>
    <source>
        <strain evidence="7 8">DSM 105135</strain>
    </source>
</reference>